<evidence type="ECO:0000256" key="1">
    <source>
        <dbReference type="ARBA" id="ARBA00023002"/>
    </source>
</evidence>
<dbReference type="Pfam" id="PF01370">
    <property type="entry name" value="Epimerase"/>
    <property type="match status" value="1"/>
</dbReference>
<dbReference type="CDD" id="cd05227">
    <property type="entry name" value="AR_SDR_e"/>
    <property type="match status" value="1"/>
</dbReference>
<evidence type="ECO:0000313" key="5">
    <source>
        <dbReference type="Proteomes" id="UP000662466"/>
    </source>
</evidence>
<dbReference type="AlphaFoldDB" id="A0A8H6QIB4"/>
<dbReference type="Proteomes" id="UP000662466">
    <property type="component" value="Unassembled WGS sequence"/>
</dbReference>
<protein>
    <recommendedName>
        <fullName evidence="3">NAD-dependent epimerase/dehydratase domain-containing protein</fullName>
    </recommendedName>
</protein>
<comment type="similarity">
    <text evidence="2">Belongs to the NAD(P)-dependent epimerase/dehydratase family. Dihydroflavonol-4-reductase subfamily.</text>
</comment>
<dbReference type="InterPro" id="IPR001509">
    <property type="entry name" value="Epimerase_deHydtase"/>
</dbReference>
<dbReference type="SUPFAM" id="SSF51735">
    <property type="entry name" value="NAD(P)-binding Rossmann-fold domains"/>
    <property type="match status" value="1"/>
</dbReference>
<dbReference type="PANTHER" id="PTHR10366:SF564">
    <property type="entry name" value="STEROL-4-ALPHA-CARBOXYLATE 3-DEHYDROGENASE, DECARBOXYLATING"/>
    <property type="match status" value="1"/>
</dbReference>
<name>A0A8H6QIB4_9EURO</name>
<gene>
    <name evidence="4" type="ORF">CNMCM6106_006592</name>
</gene>
<reference evidence="4" key="1">
    <citation type="submission" date="2020-06" db="EMBL/GenBank/DDBJ databases">
        <title>Draft genome sequences of strains closely related to Aspergillus parafelis and Aspergillus hiratsukae.</title>
        <authorList>
            <person name="Dos Santos R.A.C."/>
            <person name="Rivero-Menendez O."/>
            <person name="Steenwyk J.L."/>
            <person name="Mead M.E."/>
            <person name="Goldman G.H."/>
            <person name="Alastruey-Izquierdo A."/>
            <person name="Rokas A."/>
        </authorList>
    </citation>
    <scope>NUCLEOTIDE SEQUENCE</scope>
    <source>
        <strain evidence="4">CNM-CM6106</strain>
    </source>
</reference>
<accession>A0A8H6QIB4</accession>
<dbReference type="FunFam" id="3.40.50.720:FF:000191">
    <property type="entry name" value="Methylglyoxal reductase (NADPH-dependent)"/>
    <property type="match status" value="1"/>
</dbReference>
<dbReference type="InterPro" id="IPR036291">
    <property type="entry name" value="NAD(P)-bd_dom_sf"/>
</dbReference>
<evidence type="ECO:0000313" key="4">
    <source>
        <dbReference type="EMBL" id="KAF7172402.1"/>
    </source>
</evidence>
<proteinExistence type="inferred from homology"/>
<dbReference type="EMBL" id="JACBAF010001862">
    <property type="protein sequence ID" value="KAF7172402.1"/>
    <property type="molecule type" value="Genomic_DNA"/>
</dbReference>
<feature type="domain" description="NAD-dependent epimerase/dehydratase" evidence="3">
    <location>
        <begin position="5"/>
        <end position="251"/>
    </location>
</feature>
<keyword evidence="1" id="KW-0560">Oxidoreductase</keyword>
<comment type="caution">
    <text evidence="4">The sequence shown here is derived from an EMBL/GenBank/DDBJ whole genome shotgun (WGS) entry which is preliminary data.</text>
</comment>
<dbReference type="PANTHER" id="PTHR10366">
    <property type="entry name" value="NAD DEPENDENT EPIMERASE/DEHYDRATASE"/>
    <property type="match status" value="1"/>
</dbReference>
<organism evidence="4 5">
    <name type="scientific">Aspergillus hiratsukae</name>
    <dbReference type="NCBI Taxonomy" id="1194566"/>
    <lineage>
        <taxon>Eukaryota</taxon>
        <taxon>Fungi</taxon>
        <taxon>Dikarya</taxon>
        <taxon>Ascomycota</taxon>
        <taxon>Pezizomycotina</taxon>
        <taxon>Eurotiomycetes</taxon>
        <taxon>Eurotiomycetidae</taxon>
        <taxon>Eurotiales</taxon>
        <taxon>Aspergillaceae</taxon>
        <taxon>Aspergillus</taxon>
        <taxon>Aspergillus subgen. Fumigati</taxon>
    </lineage>
</organism>
<sequence>MSETILVTGASGFVASHIIQSFLEAGYEVRGTVRSSSTAERIRSRYPLFLKQLSFAIVPDIATPGAFDEAVKGVRGVIHTASPFVLDVTDNERELLQPAIQGTLNIVKAVAEHNPNVRRIVVTSSFAAIVDLDQGFRPGYKYTEQDWNPCTYKTAKETSNSGIAYCASKAFAERALWDWMAEHRPAFTVSTINPPWVFGPTIDDGSSKLNESMEVIKNLINGSLQVVPDNDFAAFANVKDVAQAHLRAYVVEKAANERFLVAGGQFLYQDACDIIRRRFPQLENKVPKGMPGVRAETYIADCSKAQKYLGLQYQSLEATLVDTVDDLLKKYST</sequence>
<evidence type="ECO:0000256" key="2">
    <source>
        <dbReference type="ARBA" id="ARBA00023445"/>
    </source>
</evidence>
<dbReference type="InterPro" id="IPR050425">
    <property type="entry name" value="NAD(P)_dehydrat-like"/>
</dbReference>
<dbReference type="Gene3D" id="3.40.50.720">
    <property type="entry name" value="NAD(P)-binding Rossmann-like Domain"/>
    <property type="match status" value="1"/>
</dbReference>
<dbReference type="GO" id="GO:0016616">
    <property type="term" value="F:oxidoreductase activity, acting on the CH-OH group of donors, NAD or NADP as acceptor"/>
    <property type="evidence" value="ECO:0007669"/>
    <property type="project" value="TreeGrafter"/>
</dbReference>
<evidence type="ECO:0000259" key="3">
    <source>
        <dbReference type="Pfam" id="PF01370"/>
    </source>
</evidence>